<comment type="similarity">
    <text evidence="3">Belongs to the GRAS family.</text>
</comment>
<evidence type="ECO:0000259" key="5">
    <source>
        <dbReference type="Pfam" id="PF25334"/>
    </source>
</evidence>
<keyword evidence="2" id="KW-0804">Transcription</keyword>
<sequence length="1361" mass="150588">MDWLEDSISFLPTFLSEPYAVPDELARYEWWAQDQSPTPPHLQPSPAAAVAAVKPEPPTETPKSDFSRKRRLQANPASNTHRRKTEPHHRDEEEDRDLKPHVAGGKKGSGKGTSGGASSGGSSGKEARWAEQLLNPLAAAVEAVNVSRIQHLLYVLQELASPAGDANHRLAFYGLQALTRRFSSTGHAIPCGSPAAALFAVPQPTYASTEPKLFRSALIKFHEVSPWFAFPNCLANAAILQAAAAWRAGRGLHVVDVGVSHGLQWPTLLEALTRRPTAAPTVVTITVAGEELAPAKGIFEAAPPGYDYAPHLLRYAKSIELNLRVEKGEKVERVGKEILVVCAQFRLGRAGAEFLRKVREMDPDLLVVSEMADGFGGEGGLGFCEGFARKTEVLWRFLESTSVAFKGRESDERRVVEGEAARVLEEEDGVRRRWREKMEEEGFNEEGFGEEALEAGRGLLRKYDGGWEMRVAAAAAGGGGGGVGLWWKGQIVSFCSIWRPVLRPTPTNAAGGATGTLTHYSRRDRQITSLGRPGVHSPSRALKLCAAELRDRQHKSSFSYIRSILGIKDSQVEASEKDMDAEQEKEWLEAQNISISDDLVPLALKQLEFLAAVDKRRFLYGGPILERAIRRYKTCWLPLLAWFTKSAHLEGSLVVPFDCEWIWHCHRLNPVQYHRDCMEFYGRTLDCKNVQSSLQASSENLTAGKWAKFYRDEPFELDYSSPSAESKCNPHTETSSTFTYDLASAVKRQSSFYYQVCRPVMHDKRFLEGAVARYKGFLHLIKRNRESSTRCFCVPTYDVDLIWHSHQLQPLSYQKDMIELIGKILEHDDTDSDRTKGQKLDVGFSETTKQWEDTYGLRYWRAGAMYRGAAPALSVATPLLSSYDSSTPLSVCRPPISIPLQRKMMVEVLLEIVGIRGLPSDHREDVFVSFGKNKPDAFLSGRCHLGISSETGEKRVASFQCESTGVLILSVMTKSKLAKTIGTISISLEKLMDPNSNLSIEKWFDLKSHSRNANSKQIYLRVAASFTVPVPAPYVFEMVKLRPFLMNSCMFPVRNTTQLMRNCTQFIDYCGNDVITLQMRRSKEGGGSKNSLWKQRIVGITRLSRKPSCLAYFAENTWFFNELNLSLNVDMNANQGSYELELKGFRQTKLLPGRKLEYYQPRNNMPDEADNCLTVAEFSAEYPYGKALALFDLKSGVVKVHLFVPYKELHLYFEKHCPIFLFLPYKQISDDWFVLPATLIAFIISDLLKRGNNITFSPIFTNSVPNRRVGDPVGYDKNETSGKAVDSGSCSSGCNGGCGSGYAENSSSCGGDCGSAVQGSKGGEGSNGGGACDAGGCGSCGSAAGGNEANHVSSKETLVGA</sequence>
<evidence type="ECO:0000256" key="4">
    <source>
        <dbReference type="SAM" id="MobiDB-lite"/>
    </source>
</evidence>
<evidence type="ECO:0000256" key="3">
    <source>
        <dbReference type="PROSITE-ProRule" id="PRU01191"/>
    </source>
</evidence>
<dbReference type="InterPro" id="IPR005202">
    <property type="entry name" value="TF_GRAS"/>
</dbReference>
<evidence type="ECO:0000313" key="8">
    <source>
        <dbReference type="Proteomes" id="UP000236161"/>
    </source>
</evidence>
<dbReference type="Pfam" id="PF07173">
    <property type="entry name" value="GRDP-like"/>
    <property type="match status" value="1"/>
</dbReference>
<protein>
    <submittedName>
        <fullName evidence="7">Nodulation-signaling pathway 1 protein</fullName>
    </submittedName>
</protein>
<dbReference type="PANTHER" id="PTHR34365">
    <property type="entry name" value="ENOLASE (DUF1399)"/>
    <property type="match status" value="1"/>
</dbReference>
<feature type="short sequence motif" description="VHIID" evidence="3">
    <location>
        <begin position="252"/>
        <end position="256"/>
    </location>
</feature>
<evidence type="ECO:0000259" key="6">
    <source>
        <dbReference type="Pfam" id="PF25335"/>
    </source>
</evidence>
<dbReference type="PROSITE" id="PS50985">
    <property type="entry name" value="GRAS"/>
    <property type="match status" value="1"/>
</dbReference>
<feature type="compositionally biased region" description="Gly residues" evidence="4">
    <location>
        <begin position="105"/>
        <end position="123"/>
    </location>
</feature>
<proteinExistence type="inferred from homology"/>
<feature type="compositionally biased region" description="Low complexity" evidence="4">
    <location>
        <begin position="44"/>
        <end position="54"/>
    </location>
</feature>
<feature type="domain" description="GRDP C2" evidence="5">
    <location>
        <begin position="903"/>
        <end position="1028"/>
    </location>
</feature>
<reference evidence="7 8" key="1">
    <citation type="journal article" date="2017" name="Nature">
        <title>The Apostasia genome and the evolution of orchids.</title>
        <authorList>
            <person name="Zhang G.Q."/>
            <person name="Liu K.W."/>
            <person name="Li Z."/>
            <person name="Lohaus R."/>
            <person name="Hsiao Y.Y."/>
            <person name="Niu S.C."/>
            <person name="Wang J.Y."/>
            <person name="Lin Y.C."/>
            <person name="Xu Q."/>
            <person name="Chen L.J."/>
            <person name="Yoshida K."/>
            <person name="Fujiwara S."/>
            <person name="Wang Z.W."/>
            <person name="Zhang Y.Q."/>
            <person name="Mitsuda N."/>
            <person name="Wang M."/>
            <person name="Liu G.H."/>
            <person name="Pecoraro L."/>
            <person name="Huang H.X."/>
            <person name="Xiao X.J."/>
            <person name="Lin M."/>
            <person name="Wu X.Y."/>
            <person name="Wu W.L."/>
            <person name="Chen Y.Y."/>
            <person name="Chang S.B."/>
            <person name="Sakamoto S."/>
            <person name="Ohme-Takagi M."/>
            <person name="Yagi M."/>
            <person name="Zeng S.J."/>
            <person name="Shen C.Y."/>
            <person name="Yeh C.M."/>
            <person name="Luo Y.B."/>
            <person name="Tsai W.C."/>
            <person name="Van de Peer Y."/>
            <person name="Liu Z.J."/>
        </authorList>
    </citation>
    <scope>NUCLEOTIDE SEQUENCE [LARGE SCALE GENOMIC DNA]</scope>
    <source>
        <strain evidence="8">cv. Shenzhen</strain>
        <tissue evidence="7">Stem</tissue>
    </source>
</reference>
<gene>
    <name evidence="7" type="primary">NSP1</name>
    <name evidence="7" type="ORF">AXF42_Ash010233</name>
</gene>
<keyword evidence="1" id="KW-0805">Transcription regulation</keyword>
<evidence type="ECO:0000256" key="2">
    <source>
        <dbReference type="ARBA" id="ARBA00023163"/>
    </source>
</evidence>
<dbReference type="InterPro" id="IPR057518">
    <property type="entry name" value="GRDP_C"/>
</dbReference>
<comment type="caution">
    <text evidence="3">Lacks conserved residue(s) required for the propagation of feature annotation.</text>
</comment>
<feature type="compositionally biased region" description="Basic and acidic residues" evidence="4">
    <location>
        <begin position="88"/>
        <end position="100"/>
    </location>
</feature>
<dbReference type="OrthoDB" id="2684236at2759"/>
<feature type="region of interest" description="SAW" evidence="3">
    <location>
        <begin position="415"/>
        <end position="499"/>
    </location>
</feature>
<organism evidence="7 8">
    <name type="scientific">Apostasia shenzhenica</name>
    <dbReference type="NCBI Taxonomy" id="1088818"/>
    <lineage>
        <taxon>Eukaryota</taxon>
        <taxon>Viridiplantae</taxon>
        <taxon>Streptophyta</taxon>
        <taxon>Embryophyta</taxon>
        <taxon>Tracheophyta</taxon>
        <taxon>Spermatophyta</taxon>
        <taxon>Magnoliopsida</taxon>
        <taxon>Liliopsida</taxon>
        <taxon>Asparagales</taxon>
        <taxon>Orchidaceae</taxon>
        <taxon>Apostasioideae</taxon>
        <taxon>Apostasia</taxon>
    </lineage>
</organism>
<dbReference type="Pfam" id="PF03514">
    <property type="entry name" value="GRAS"/>
    <property type="match status" value="1"/>
</dbReference>
<feature type="domain" description="GRPD C-terminal" evidence="6">
    <location>
        <begin position="1066"/>
        <end position="1200"/>
    </location>
</feature>
<keyword evidence="8" id="KW-1185">Reference proteome</keyword>
<name>A0A2I0A9W5_9ASPA</name>
<dbReference type="EMBL" id="KZ452008">
    <property type="protein sequence ID" value="PKA52337.1"/>
    <property type="molecule type" value="Genomic_DNA"/>
</dbReference>
<evidence type="ECO:0000256" key="1">
    <source>
        <dbReference type="ARBA" id="ARBA00023015"/>
    </source>
</evidence>
<feature type="region of interest" description="Disordered" evidence="4">
    <location>
        <begin position="32"/>
        <end position="124"/>
    </location>
</feature>
<dbReference type="Proteomes" id="UP000236161">
    <property type="component" value="Unassembled WGS sequence"/>
</dbReference>
<evidence type="ECO:0000313" key="7">
    <source>
        <dbReference type="EMBL" id="PKA52337.1"/>
    </source>
</evidence>
<dbReference type="InterPro" id="IPR057458">
    <property type="entry name" value="GRDP_C2"/>
</dbReference>
<dbReference type="Pfam" id="PF25334">
    <property type="entry name" value="C2_GRDP"/>
    <property type="match status" value="1"/>
</dbReference>
<accession>A0A2I0A9W5</accession>
<dbReference type="Pfam" id="PF25335">
    <property type="entry name" value="GRDP_C"/>
    <property type="match status" value="1"/>
</dbReference>
<dbReference type="STRING" id="1088818.A0A2I0A9W5"/>
<dbReference type="PANTHER" id="PTHR34365:SF7">
    <property type="entry name" value="GLYCINE-RICH DOMAIN-CONTAINING PROTEIN 1"/>
    <property type="match status" value="1"/>
</dbReference>
<dbReference type="InterPro" id="IPR009836">
    <property type="entry name" value="GRDP-like"/>
</dbReference>